<dbReference type="SUPFAM" id="SSF53254">
    <property type="entry name" value="Phosphoglycerate mutase-like"/>
    <property type="match status" value="1"/>
</dbReference>
<reference evidence="2" key="1">
    <citation type="submission" date="2018-01" db="EMBL/GenBank/DDBJ databases">
        <authorList>
            <person name="Li J."/>
        </authorList>
    </citation>
    <scope>NUCLEOTIDE SEQUENCE [LARGE SCALE GENOMIC DNA]</scope>
    <source>
        <strain evidence="2">592</strain>
    </source>
</reference>
<name>A0A2S0WQQ6_9ACTN</name>
<dbReference type="SMART" id="SM00855">
    <property type="entry name" value="PGAM"/>
    <property type="match status" value="1"/>
</dbReference>
<accession>A0A5F2EMK4</accession>
<dbReference type="OrthoDB" id="4697614at2"/>
<accession>A0A2S0WQQ6</accession>
<dbReference type="InterPro" id="IPR050275">
    <property type="entry name" value="PGM_Phosphatase"/>
</dbReference>
<evidence type="ECO:0000313" key="2">
    <source>
        <dbReference type="Proteomes" id="UP000244384"/>
    </source>
</evidence>
<sequence length="153" mass="16718">MILWVRHGQSTWNVMDRMQGHEISPPLTDLGREQAAHAAEALADRGVVRLLSSPANRARQTAEIIGERLGLEVEIEPLLLEKGLDENYTNVLVRVQQILDRDLPDHTVVVSHGDTIGLAVGLLSGQRPEPADNGSITSVDPATREVTVTLPPR</sequence>
<dbReference type="PANTHER" id="PTHR48100">
    <property type="entry name" value="BROAD-SPECIFICITY PHOSPHATASE YOR283W-RELATED"/>
    <property type="match status" value="1"/>
</dbReference>
<gene>
    <name evidence="1" type="ORF">C3E78_16280</name>
</gene>
<dbReference type="Proteomes" id="UP000244384">
    <property type="component" value="Chromosome"/>
</dbReference>
<dbReference type="PANTHER" id="PTHR48100:SF1">
    <property type="entry name" value="HISTIDINE PHOSPHATASE FAMILY PROTEIN-RELATED"/>
    <property type="match status" value="1"/>
</dbReference>
<keyword evidence="2" id="KW-1185">Reference proteome</keyword>
<dbReference type="AlphaFoldDB" id="A0A2S0WQQ6"/>
<dbReference type="RefSeq" id="WP_108580202.1">
    <property type="nucleotide sequence ID" value="NZ_CP026952.1"/>
</dbReference>
<dbReference type="InterPro" id="IPR013078">
    <property type="entry name" value="His_Pase_superF_clade-1"/>
</dbReference>
<dbReference type="Gene3D" id="3.40.50.1240">
    <property type="entry name" value="Phosphoglycerate mutase-like"/>
    <property type="match status" value="1"/>
</dbReference>
<dbReference type="InterPro" id="IPR029033">
    <property type="entry name" value="His_PPase_superfam"/>
</dbReference>
<dbReference type="GO" id="GO:0005737">
    <property type="term" value="C:cytoplasm"/>
    <property type="evidence" value="ECO:0007669"/>
    <property type="project" value="TreeGrafter"/>
</dbReference>
<dbReference type="KEGG" id="aez:C3E78_16280"/>
<dbReference type="CDD" id="cd07067">
    <property type="entry name" value="HP_PGM_like"/>
    <property type="match status" value="1"/>
</dbReference>
<dbReference type="GO" id="GO:0016791">
    <property type="term" value="F:phosphatase activity"/>
    <property type="evidence" value="ECO:0007669"/>
    <property type="project" value="TreeGrafter"/>
</dbReference>
<dbReference type="EMBL" id="CP026952">
    <property type="protein sequence ID" value="AWB93642.1"/>
    <property type="molecule type" value="Genomic_DNA"/>
</dbReference>
<dbReference type="Pfam" id="PF00300">
    <property type="entry name" value="His_Phos_1"/>
    <property type="match status" value="1"/>
</dbReference>
<protein>
    <submittedName>
        <fullName evidence="1">Uncharacterized protein</fullName>
    </submittedName>
</protein>
<proteinExistence type="predicted"/>
<organism evidence="1 2">
    <name type="scientific">Aeromicrobium chenweiae</name>
    <dbReference type="NCBI Taxonomy" id="2079793"/>
    <lineage>
        <taxon>Bacteria</taxon>
        <taxon>Bacillati</taxon>
        <taxon>Actinomycetota</taxon>
        <taxon>Actinomycetes</taxon>
        <taxon>Propionibacteriales</taxon>
        <taxon>Nocardioidaceae</taxon>
        <taxon>Aeromicrobium</taxon>
    </lineage>
</organism>
<evidence type="ECO:0000313" key="1">
    <source>
        <dbReference type="EMBL" id="AWB93642.1"/>
    </source>
</evidence>